<evidence type="ECO:0000313" key="10">
    <source>
        <dbReference type="EMBL" id="CAI9120535.1"/>
    </source>
</evidence>
<accession>A0AA35V0N3</accession>
<dbReference type="GO" id="GO:0016763">
    <property type="term" value="F:pentosyltransferase activity"/>
    <property type="evidence" value="ECO:0007669"/>
    <property type="project" value="TreeGrafter"/>
</dbReference>
<comment type="caution">
    <text evidence="10">The sequence shown here is derived from an EMBL/GenBank/DDBJ whole genome shotgun (WGS) entry which is preliminary data.</text>
</comment>
<evidence type="ECO:0000259" key="9">
    <source>
        <dbReference type="Pfam" id="PF13231"/>
    </source>
</evidence>
<evidence type="ECO:0000256" key="5">
    <source>
        <dbReference type="ARBA" id="ARBA00022692"/>
    </source>
</evidence>
<evidence type="ECO:0000256" key="7">
    <source>
        <dbReference type="ARBA" id="ARBA00023136"/>
    </source>
</evidence>
<keyword evidence="2" id="KW-1003">Cell membrane</keyword>
<evidence type="ECO:0000256" key="3">
    <source>
        <dbReference type="ARBA" id="ARBA00022676"/>
    </source>
</evidence>
<evidence type="ECO:0000256" key="8">
    <source>
        <dbReference type="SAM" id="Phobius"/>
    </source>
</evidence>
<keyword evidence="7 8" id="KW-0472">Membrane</keyword>
<feature type="transmembrane region" description="Helical" evidence="8">
    <location>
        <begin position="272"/>
        <end position="292"/>
    </location>
</feature>
<feature type="transmembrane region" description="Helical" evidence="8">
    <location>
        <begin position="107"/>
        <end position="130"/>
    </location>
</feature>
<evidence type="ECO:0000256" key="1">
    <source>
        <dbReference type="ARBA" id="ARBA00004651"/>
    </source>
</evidence>
<evidence type="ECO:0000256" key="4">
    <source>
        <dbReference type="ARBA" id="ARBA00022679"/>
    </source>
</evidence>
<dbReference type="Proteomes" id="UP001176960">
    <property type="component" value="Unassembled WGS sequence"/>
</dbReference>
<feature type="transmembrane region" description="Helical" evidence="8">
    <location>
        <begin position="178"/>
        <end position="208"/>
    </location>
</feature>
<dbReference type="GO" id="GO:0005886">
    <property type="term" value="C:plasma membrane"/>
    <property type="evidence" value="ECO:0007669"/>
    <property type="project" value="UniProtKB-SubCell"/>
</dbReference>
<dbReference type="RefSeq" id="WP_289840630.1">
    <property type="nucleotide sequence ID" value="NZ_CATKSH010000006.1"/>
</dbReference>
<feature type="transmembrane region" description="Helical" evidence="8">
    <location>
        <begin position="392"/>
        <end position="413"/>
    </location>
</feature>
<dbReference type="PANTHER" id="PTHR33908:SF3">
    <property type="entry name" value="UNDECAPRENYL PHOSPHATE-ALPHA-4-AMINO-4-DEOXY-L-ARABINOSE ARABINOSYL TRANSFERASE"/>
    <property type="match status" value="1"/>
</dbReference>
<dbReference type="PANTHER" id="PTHR33908">
    <property type="entry name" value="MANNOSYLTRANSFERASE YKCB-RELATED"/>
    <property type="match status" value="1"/>
</dbReference>
<organism evidence="10 11">
    <name type="scientific">Brytella acorum</name>
    <dbReference type="NCBI Taxonomy" id="2959299"/>
    <lineage>
        <taxon>Bacteria</taxon>
        <taxon>Pseudomonadati</taxon>
        <taxon>Pseudomonadota</taxon>
        <taxon>Alphaproteobacteria</taxon>
        <taxon>Acetobacterales</taxon>
        <taxon>Acetobacteraceae</taxon>
        <taxon>Brytella</taxon>
    </lineage>
</organism>
<keyword evidence="5 8" id="KW-0812">Transmembrane</keyword>
<evidence type="ECO:0000256" key="6">
    <source>
        <dbReference type="ARBA" id="ARBA00022989"/>
    </source>
</evidence>
<dbReference type="InterPro" id="IPR038731">
    <property type="entry name" value="RgtA/B/C-like"/>
</dbReference>
<feature type="transmembrane region" description="Helical" evidence="8">
    <location>
        <begin position="420"/>
        <end position="440"/>
    </location>
</feature>
<feature type="transmembrane region" description="Helical" evidence="8">
    <location>
        <begin position="364"/>
        <end position="386"/>
    </location>
</feature>
<protein>
    <submittedName>
        <fullName evidence="10">Glycosyltransferase family 39 protein</fullName>
        <ecNumber evidence="10">2.4.-.-</ecNumber>
    </submittedName>
</protein>
<dbReference type="AlphaFoldDB" id="A0AA35V0N3"/>
<dbReference type="EC" id="2.4.-.-" evidence="10"/>
<keyword evidence="3 10" id="KW-0328">Glycosyltransferase</keyword>
<gene>
    <name evidence="10" type="ORF">LMG32879_001368</name>
</gene>
<feature type="transmembrane region" description="Helical" evidence="8">
    <location>
        <begin position="304"/>
        <end position="321"/>
    </location>
</feature>
<evidence type="ECO:0000313" key="11">
    <source>
        <dbReference type="Proteomes" id="UP001176960"/>
    </source>
</evidence>
<feature type="transmembrane region" description="Helical" evidence="8">
    <location>
        <begin position="142"/>
        <end position="163"/>
    </location>
</feature>
<name>A0AA35V0N3_9PROT</name>
<keyword evidence="6 8" id="KW-1133">Transmembrane helix</keyword>
<evidence type="ECO:0000256" key="2">
    <source>
        <dbReference type="ARBA" id="ARBA00022475"/>
    </source>
</evidence>
<proteinExistence type="predicted"/>
<dbReference type="GO" id="GO:0010041">
    <property type="term" value="P:response to iron(III) ion"/>
    <property type="evidence" value="ECO:0007669"/>
    <property type="project" value="TreeGrafter"/>
</dbReference>
<dbReference type="Pfam" id="PF13231">
    <property type="entry name" value="PMT_2"/>
    <property type="match status" value="1"/>
</dbReference>
<feature type="domain" description="Glycosyltransferase RgtA/B/C/D-like" evidence="9">
    <location>
        <begin position="70"/>
        <end position="235"/>
    </location>
</feature>
<keyword evidence="11" id="KW-1185">Reference proteome</keyword>
<dbReference type="GO" id="GO:0009103">
    <property type="term" value="P:lipopolysaccharide biosynthetic process"/>
    <property type="evidence" value="ECO:0007669"/>
    <property type="project" value="TreeGrafter"/>
</dbReference>
<feature type="transmembrane region" description="Helical" evidence="8">
    <location>
        <begin position="333"/>
        <end position="352"/>
    </location>
</feature>
<reference evidence="10" key="1">
    <citation type="submission" date="2023-03" db="EMBL/GenBank/DDBJ databases">
        <authorList>
            <person name="Cleenwerck I."/>
        </authorList>
    </citation>
    <scope>NUCLEOTIDE SEQUENCE</scope>
    <source>
        <strain evidence="10">LMG 32879</strain>
    </source>
</reference>
<keyword evidence="4 10" id="KW-0808">Transferase</keyword>
<comment type="subcellular location">
    <subcellularLocation>
        <location evidence="1">Cell membrane</location>
        <topology evidence="1">Multi-pass membrane protein</topology>
    </subcellularLocation>
</comment>
<dbReference type="EMBL" id="CATKSH010000006">
    <property type="protein sequence ID" value="CAI9120535.1"/>
    <property type="molecule type" value="Genomic_DNA"/>
</dbReference>
<dbReference type="InterPro" id="IPR050297">
    <property type="entry name" value="LipidA_mod_glycosyltrf_83"/>
</dbReference>
<feature type="transmembrane region" description="Helical" evidence="8">
    <location>
        <begin position="220"/>
        <end position="241"/>
    </location>
</feature>
<sequence>MRSALRLTWRHYLAVALVTFCLFLPGRMTLPPLDRDEPRYMEASAQMLETGNFIDVRFLDQPRYLQPAGIYWLEAGAEKLLGGPGARHQAWPYRIPSLIAVTGAVTLTAYLGAVLFGGAAGLVAAGLLAVSTLMGAEGRMATIDTVLLLDILLIETALLAAYLDRLAQRPTGIVTALLYWIALGSGLMLKGPVVLIPAFGTPLALLLVERECVWWKRLRPTWGWLVSVAIVLPWCIAIGVISHGDFFHRAVGRNFLGKIGHAQEAHGMWPGYYLAVFGIAFWPGAAFTVLGLPAIWKWRREPRVRFLLCWIAPHWLVFELIATKLPHYVLPTYPAIAILTAATLTVWGPVVARHRAVRWLMNGYVVLWGVLSVAFCFVGMGALWLLEHRIETANIVATLGALLPVLLAIRLLWMGQRLRATMAALAAAAVIHVGLFITVIPNLDTIRLAPRAAALYADFKPCADARLISVSYSEPSLAFLVGTQIRLLGLDAAAEELATHGECALVLVDRRDEARLRAALAQRGHSLVEYGRVRGLNYSNGHKLDLGLMAPVTP</sequence>